<evidence type="ECO:0000259" key="6">
    <source>
        <dbReference type="Pfam" id="PF01284"/>
    </source>
</evidence>
<accession>A0A1Y2LW97</accession>
<comment type="subcellular location">
    <subcellularLocation>
        <location evidence="1">Membrane</location>
        <topology evidence="1">Multi-pass membrane protein</topology>
    </subcellularLocation>
</comment>
<dbReference type="Pfam" id="PF01284">
    <property type="entry name" value="MARVEL"/>
    <property type="match status" value="1"/>
</dbReference>
<sequence length="167" mass="18551">MIFTRLLSIILRAAQFVFAVVVLGLTAYFLHQRTKHGVGPFARLIYAVIWSSLSIIFSIIWMIPTKSTIASYGSDLLFTAGWAAVFAVLVIWFNGAGCGSAWAWGGLSFSRSNYCGQWRAAQAFSFLSLIVWFTTFVLGVITYHRLTRQPVINEGPGKSFGGRRSRV</sequence>
<dbReference type="GO" id="GO:0016020">
    <property type="term" value="C:membrane"/>
    <property type="evidence" value="ECO:0007669"/>
    <property type="project" value="UniProtKB-SubCell"/>
</dbReference>
<keyword evidence="2 5" id="KW-0812">Transmembrane</keyword>
<feature type="transmembrane region" description="Helical" evidence="5">
    <location>
        <begin position="43"/>
        <end position="64"/>
    </location>
</feature>
<dbReference type="Proteomes" id="UP000193240">
    <property type="component" value="Unassembled WGS sequence"/>
</dbReference>
<organism evidence="7 8">
    <name type="scientific">Epicoccum nigrum</name>
    <name type="common">Soil fungus</name>
    <name type="synonym">Epicoccum purpurascens</name>
    <dbReference type="NCBI Taxonomy" id="105696"/>
    <lineage>
        <taxon>Eukaryota</taxon>
        <taxon>Fungi</taxon>
        <taxon>Dikarya</taxon>
        <taxon>Ascomycota</taxon>
        <taxon>Pezizomycotina</taxon>
        <taxon>Dothideomycetes</taxon>
        <taxon>Pleosporomycetidae</taxon>
        <taxon>Pleosporales</taxon>
        <taxon>Pleosporineae</taxon>
        <taxon>Didymellaceae</taxon>
        <taxon>Epicoccum</taxon>
    </lineage>
</organism>
<name>A0A1Y2LW97_EPING</name>
<dbReference type="PANTHER" id="PTHR39608">
    <property type="entry name" value="INTEGRAL MEMBRANE PROTEIN (AFU_ORTHOLOGUE AFUA_5G08640)"/>
    <property type="match status" value="1"/>
</dbReference>
<reference evidence="7 8" key="1">
    <citation type="journal article" date="2017" name="Genome Announc.">
        <title>Genome sequence of the saprophytic ascomycete Epicoccum nigrum ICMP 19927 strain isolated from New Zealand.</title>
        <authorList>
            <person name="Fokin M."/>
            <person name="Fleetwood D."/>
            <person name="Weir B.S."/>
            <person name="Villas-Boas S.G."/>
        </authorList>
    </citation>
    <scope>NUCLEOTIDE SEQUENCE [LARGE SCALE GENOMIC DNA]</scope>
    <source>
        <strain evidence="7 8">ICMP 19927</strain>
    </source>
</reference>
<keyword evidence="4 5" id="KW-0472">Membrane</keyword>
<proteinExistence type="predicted"/>
<dbReference type="InterPro" id="IPR008253">
    <property type="entry name" value="Marvel"/>
</dbReference>
<evidence type="ECO:0000313" key="7">
    <source>
        <dbReference type="EMBL" id="OSS48123.1"/>
    </source>
</evidence>
<keyword evidence="3 5" id="KW-1133">Transmembrane helix</keyword>
<dbReference type="EMBL" id="KZ107847">
    <property type="protein sequence ID" value="OSS48123.1"/>
    <property type="molecule type" value="Genomic_DNA"/>
</dbReference>
<feature type="transmembrane region" description="Helical" evidence="5">
    <location>
        <begin position="123"/>
        <end position="143"/>
    </location>
</feature>
<dbReference type="InParanoid" id="A0A1Y2LW97"/>
<gene>
    <name evidence="7" type="ORF">B5807_06436</name>
</gene>
<protein>
    <recommendedName>
        <fullName evidence="6">MARVEL domain-containing protein</fullName>
    </recommendedName>
</protein>
<dbReference type="PANTHER" id="PTHR39608:SF1">
    <property type="entry name" value="INTEGRAL MEMBRANE PROTEIN (AFU_ORTHOLOGUE AFUA_5G08640)"/>
    <property type="match status" value="1"/>
</dbReference>
<evidence type="ECO:0000256" key="4">
    <source>
        <dbReference type="ARBA" id="ARBA00023136"/>
    </source>
</evidence>
<keyword evidence="8" id="KW-1185">Reference proteome</keyword>
<evidence type="ECO:0000256" key="1">
    <source>
        <dbReference type="ARBA" id="ARBA00004141"/>
    </source>
</evidence>
<evidence type="ECO:0000256" key="2">
    <source>
        <dbReference type="ARBA" id="ARBA00022692"/>
    </source>
</evidence>
<evidence type="ECO:0000256" key="3">
    <source>
        <dbReference type="ARBA" id="ARBA00022989"/>
    </source>
</evidence>
<dbReference type="AlphaFoldDB" id="A0A1Y2LW97"/>
<evidence type="ECO:0000256" key="5">
    <source>
        <dbReference type="SAM" id="Phobius"/>
    </source>
</evidence>
<dbReference type="OMA" id="RFCYLIN"/>
<feature type="transmembrane region" description="Helical" evidence="5">
    <location>
        <begin position="9"/>
        <end position="31"/>
    </location>
</feature>
<feature type="domain" description="MARVEL" evidence="6">
    <location>
        <begin position="6"/>
        <end position="138"/>
    </location>
</feature>
<evidence type="ECO:0000313" key="8">
    <source>
        <dbReference type="Proteomes" id="UP000193240"/>
    </source>
</evidence>
<feature type="transmembrane region" description="Helical" evidence="5">
    <location>
        <begin position="76"/>
        <end position="103"/>
    </location>
</feature>